<accession>A0A9P0M9C7</accession>
<reference evidence="1" key="1">
    <citation type="submission" date="2022-03" db="EMBL/GenBank/DDBJ databases">
        <authorList>
            <person name="Sayadi A."/>
        </authorList>
    </citation>
    <scope>NUCLEOTIDE SEQUENCE</scope>
</reference>
<comment type="caution">
    <text evidence="1">The sequence shown here is derived from an EMBL/GenBank/DDBJ whole genome shotgun (WGS) entry which is preliminary data.</text>
</comment>
<organism evidence="1 2">
    <name type="scientific">Acanthoscelides obtectus</name>
    <name type="common">Bean weevil</name>
    <name type="synonym">Bruchus obtectus</name>
    <dbReference type="NCBI Taxonomy" id="200917"/>
    <lineage>
        <taxon>Eukaryota</taxon>
        <taxon>Metazoa</taxon>
        <taxon>Ecdysozoa</taxon>
        <taxon>Arthropoda</taxon>
        <taxon>Hexapoda</taxon>
        <taxon>Insecta</taxon>
        <taxon>Pterygota</taxon>
        <taxon>Neoptera</taxon>
        <taxon>Endopterygota</taxon>
        <taxon>Coleoptera</taxon>
        <taxon>Polyphaga</taxon>
        <taxon>Cucujiformia</taxon>
        <taxon>Chrysomeloidea</taxon>
        <taxon>Chrysomelidae</taxon>
        <taxon>Bruchinae</taxon>
        <taxon>Bruchini</taxon>
        <taxon>Acanthoscelides</taxon>
    </lineage>
</organism>
<gene>
    <name evidence="1" type="ORF">ACAOBT_LOCUS31087</name>
</gene>
<protein>
    <submittedName>
        <fullName evidence="1">Uncharacterized protein</fullName>
    </submittedName>
</protein>
<evidence type="ECO:0000313" key="1">
    <source>
        <dbReference type="EMBL" id="CAH2009742.1"/>
    </source>
</evidence>
<name>A0A9P0M9C7_ACAOB</name>
<dbReference type="EMBL" id="CAKOFQ010007912">
    <property type="protein sequence ID" value="CAH2009742.1"/>
    <property type="molecule type" value="Genomic_DNA"/>
</dbReference>
<proteinExistence type="predicted"/>
<keyword evidence="2" id="KW-1185">Reference proteome</keyword>
<dbReference type="Proteomes" id="UP001152888">
    <property type="component" value="Unassembled WGS sequence"/>
</dbReference>
<sequence length="31" mass="3776">MKAIWPNFNFSRIPQYIYLKNIGCQPLHIIR</sequence>
<evidence type="ECO:0000313" key="2">
    <source>
        <dbReference type="Proteomes" id="UP001152888"/>
    </source>
</evidence>
<dbReference type="AlphaFoldDB" id="A0A9P0M9C7"/>